<dbReference type="PANTHER" id="PTHR31418">
    <property type="entry name" value="FATTY-ACID AND RETINOL-BINDING PROTEIN 1"/>
    <property type="match status" value="1"/>
</dbReference>
<name>A0A016VTN9_9BILA</name>
<evidence type="ECO:0000256" key="5">
    <source>
        <dbReference type="ARBA" id="ARBA00022729"/>
    </source>
</evidence>
<evidence type="ECO:0000256" key="1">
    <source>
        <dbReference type="ARBA" id="ARBA00004613"/>
    </source>
</evidence>
<dbReference type="Pfam" id="PF05823">
    <property type="entry name" value="Gp-FAR-1"/>
    <property type="match status" value="1"/>
</dbReference>
<keyword evidence="7" id="KW-0446">Lipid-binding</keyword>
<evidence type="ECO:0000256" key="6">
    <source>
        <dbReference type="ARBA" id="ARBA00023054"/>
    </source>
</evidence>
<dbReference type="PANTHER" id="PTHR31418:SF7">
    <property type="entry name" value="FATTY-ACID AND RETINOL-BINDING PROTEIN 1"/>
    <property type="match status" value="1"/>
</dbReference>
<evidence type="ECO:0000256" key="3">
    <source>
        <dbReference type="ARBA" id="ARBA00017453"/>
    </source>
</evidence>
<comment type="subcellular location">
    <subcellularLocation>
        <location evidence="1">Secreted</location>
    </subcellularLocation>
</comment>
<keyword evidence="9" id="KW-1185">Reference proteome</keyword>
<dbReference type="Gene3D" id="1.20.120.1100">
    <property type="match status" value="1"/>
</dbReference>
<dbReference type="OrthoDB" id="5808308at2759"/>
<dbReference type="GO" id="GO:0008289">
    <property type="term" value="F:lipid binding"/>
    <property type="evidence" value="ECO:0007669"/>
    <property type="project" value="UniProtKB-KW"/>
</dbReference>
<dbReference type="GO" id="GO:0005576">
    <property type="term" value="C:extracellular region"/>
    <property type="evidence" value="ECO:0007669"/>
    <property type="project" value="UniProtKB-SubCell"/>
</dbReference>
<dbReference type="EMBL" id="JARK01001341">
    <property type="protein sequence ID" value="EYC30412.1"/>
    <property type="molecule type" value="Genomic_DNA"/>
</dbReference>
<accession>A0A016VTN9</accession>
<sequence length="175" mass="19632">MFRLVVVTAAVSLVLVSAFKLEDFPQQYRELMPEQVKVFITGLTAQEQATMKEVHENFHSYKSDEEVVAAIKAKSPELAAKFENFESWIKGKAAALGPEARGYFDTLHENARRIRGKFYAGQTPSSAELKQAMLEEITKYKALSSAGKADFQKQFPILAGLLTNDEVYKHIQALN</sequence>
<evidence type="ECO:0000256" key="4">
    <source>
        <dbReference type="ARBA" id="ARBA00022525"/>
    </source>
</evidence>
<protein>
    <recommendedName>
        <fullName evidence="3">Fatty-acid and retinol-binding protein 1</fullName>
    </recommendedName>
</protein>
<evidence type="ECO:0000256" key="2">
    <source>
        <dbReference type="ARBA" id="ARBA00006648"/>
    </source>
</evidence>
<keyword evidence="5" id="KW-0732">Signal</keyword>
<comment type="caution">
    <text evidence="8">The sequence shown here is derived from an EMBL/GenBank/DDBJ whole genome shotgun (WGS) entry which is preliminary data.</text>
</comment>
<keyword evidence="6" id="KW-0175">Coiled coil</keyword>
<dbReference type="Proteomes" id="UP000024635">
    <property type="component" value="Unassembled WGS sequence"/>
</dbReference>
<comment type="similarity">
    <text evidence="2">Belongs to the fatty-acid and retinol-binding protein (FARBP) family.</text>
</comment>
<organism evidence="8 9">
    <name type="scientific">Ancylostoma ceylanicum</name>
    <dbReference type="NCBI Taxonomy" id="53326"/>
    <lineage>
        <taxon>Eukaryota</taxon>
        <taxon>Metazoa</taxon>
        <taxon>Ecdysozoa</taxon>
        <taxon>Nematoda</taxon>
        <taxon>Chromadorea</taxon>
        <taxon>Rhabditida</taxon>
        <taxon>Rhabditina</taxon>
        <taxon>Rhabditomorpha</taxon>
        <taxon>Strongyloidea</taxon>
        <taxon>Ancylostomatidae</taxon>
        <taxon>Ancylostomatinae</taxon>
        <taxon>Ancylostoma</taxon>
    </lineage>
</organism>
<gene>
    <name evidence="8" type="primary">Acey_s0005.g2640</name>
    <name evidence="8" type="ORF">Y032_0005g2640</name>
</gene>
<reference evidence="9" key="1">
    <citation type="journal article" date="2015" name="Nat. Genet.">
        <title>The genome and transcriptome of the zoonotic hookworm Ancylostoma ceylanicum identify infection-specific gene families.</title>
        <authorList>
            <person name="Schwarz E.M."/>
            <person name="Hu Y."/>
            <person name="Antoshechkin I."/>
            <person name="Miller M.M."/>
            <person name="Sternberg P.W."/>
            <person name="Aroian R.V."/>
        </authorList>
    </citation>
    <scope>NUCLEOTIDE SEQUENCE</scope>
    <source>
        <strain evidence="9">HY135</strain>
    </source>
</reference>
<evidence type="ECO:0000313" key="8">
    <source>
        <dbReference type="EMBL" id="EYC30412.1"/>
    </source>
</evidence>
<keyword evidence="4" id="KW-0964">Secreted</keyword>
<dbReference type="AlphaFoldDB" id="A0A016VTN9"/>
<evidence type="ECO:0000313" key="9">
    <source>
        <dbReference type="Proteomes" id="UP000024635"/>
    </source>
</evidence>
<dbReference type="STRING" id="53326.A0A016VTN9"/>
<evidence type="ECO:0000256" key="7">
    <source>
        <dbReference type="ARBA" id="ARBA00023121"/>
    </source>
</evidence>
<proteinExistence type="inferred from homology"/>
<dbReference type="InterPro" id="IPR008632">
    <property type="entry name" value="Gp-FAR-1"/>
</dbReference>